<proteinExistence type="predicted"/>
<dbReference type="EMBL" id="JBHSAY010000005">
    <property type="protein sequence ID" value="MFC4130346.1"/>
    <property type="molecule type" value="Genomic_DNA"/>
</dbReference>
<feature type="transmembrane region" description="Helical" evidence="7">
    <location>
        <begin position="262"/>
        <end position="285"/>
    </location>
</feature>
<dbReference type="Pfam" id="PF00005">
    <property type="entry name" value="ABC_tran"/>
    <property type="match status" value="1"/>
</dbReference>
<dbReference type="PROSITE" id="PS00211">
    <property type="entry name" value="ABC_TRANSPORTER_1"/>
    <property type="match status" value="1"/>
</dbReference>
<dbReference type="InterPro" id="IPR039421">
    <property type="entry name" value="Type_1_exporter"/>
</dbReference>
<dbReference type="SMART" id="SM00382">
    <property type="entry name" value="AAA"/>
    <property type="match status" value="1"/>
</dbReference>
<keyword evidence="5 7" id="KW-1133">Transmembrane helix</keyword>
<reference evidence="11" key="1">
    <citation type="journal article" date="2019" name="Int. J. Syst. Evol. Microbiol.">
        <title>The Global Catalogue of Microorganisms (GCM) 10K type strain sequencing project: providing services to taxonomists for standard genome sequencing and annotation.</title>
        <authorList>
            <consortium name="The Broad Institute Genomics Platform"/>
            <consortium name="The Broad Institute Genome Sequencing Center for Infectious Disease"/>
            <person name="Wu L."/>
            <person name="Ma J."/>
        </authorList>
    </citation>
    <scope>NUCLEOTIDE SEQUENCE [LARGE SCALE GENOMIC DNA]</scope>
    <source>
        <strain evidence="11">CGMCC 4.7289</strain>
    </source>
</reference>
<dbReference type="PROSITE" id="PS50893">
    <property type="entry name" value="ABC_TRANSPORTER_2"/>
    <property type="match status" value="1"/>
</dbReference>
<gene>
    <name evidence="10" type="primary">cydC</name>
    <name evidence="10" type="ORF">ACFOZ4_07000</name>
</gene>
<dbReference type="Pfam" id="PF00664">
    <property type="entry name" value="ABC_membrane"/>
    <property type="match status" value="1"/>
</dbReference>
<keyword evidence="11" id="KW-1185">Reference proteome</keyword>
<keyword evidence="2 7" id="KW-0812">Transmembrane</keyword>
<dbReference type="PROSITE" id="PS50929">
    <property type="entry name" value="ABC_TM1F"/>
    <property type="match status" value="1"/>
</dbReference>
<dbReference type="RefSeq" id="WP_253758067.1">
    <property type="nucleotide sequence ID" value="NZ_JAMZDZ010000001.1"/>
</dbReference>
<dbReference type="InterPro" id="IPR003439">
    <property type="entry name" value="ABC_transporter-like_ATP-bd"/>
</dbReference>
<feature type="transmembrane region" description="Helical" evidence="7">
    <location>
        <begin position="47"/>
        <end position="67"/>
    </location>
</feature>
<evidence type="ECO:0000313" key="11">
    <source>
        <dbReference type="Proteomes" id="UP001595816"/>
    </source>
</evidence>
<evidence type="ECO:0000256" key="5">
    <source>
        <dbReference type="ARBA" id="ARBA00022989"/>
    </source>
</evidence>
<feature type="domain" description="ABC transmembrane type-1" evidence="9">
    <location>
        <begin position="15"/>
        <end position="254"/>
    </location>
</feature>
<evidence type="ECO:0000256" key="3">
    <source>
        <dbReference type="ARBA" id="ARBA00022741"/>
    </source>
</evidence>
<keyword evidence="3" id="KW-0547">Nucleotide-binding</keyword>
<dbReference type="CDD" id="cd03228">
    <property type="entry name" value="ABCC_MRP_Like"/>
    <property type="match status" value="1"/>
</dbReference>
<dbReference type="SUPFAM" id="SSF90123">
    <property type="entry name" value="ABC transporter transmembrane region"/>
    <property type="match status" value="1"/>
</dbReference>
<evidence type="ECO:0000256" key="2">
    <source>
        <dbReference type="ARBA" id="ARBA00022692"/>
    </source>
</evidence>
<evidence type="ECO:0000256" key="7">
    <source>
        <dbReference type="SAM" id="Phobius"/>
    </source>
</evidence>
<evidence type="ECO:0000256" key="4">
    <source>
        <dbReference type="ARBA" id="ARBA00022840"/>
    </source>
</evidence>
<evidence type="ECO:0000256" key="6">
    <source>
        <dbReference type="ARBA" id="ARBA00023136"/>
    </source>
</evidence>
<feature type="transmembrane region" description="Helical" evidence="7">
    <location>
        <begin position="152"/>
        <end position="170"/>
    </location>
</feature>
<dbReference type="NCBIfam" id="TIGR02868">
    <property type="entry name" value="CydC"/>
    <property type="match status" value="1"/>
</dbReference>
<evidence type="ECO:0000259" key="9">
    <source>
        <dbReference type="PROSITE" id="PS50929"/>
    </source>
</evidence>
<dbReference type="InterPro" id="IPR017871">
    <property type="entry name" value="ABC_transporter-like_CS"/>
</dbReference>
<dbReference type="InterPro" id="IPR014223">
    <property type="entry name" value="ABC_CydC/D"/>
</dbReference>
<keyword evidence="4" id="KW-0067">ATP-binding</keyword>
<accession>A0ABV8LHF1</accession>
<dbReference type="InterPro" id="IPR003593">
    <property type="entry name" value="AAA+_ATPase"/>
</dbReference>
<dbReference type="InterPro" id="IPR036640">
    <property type="entry name" value="ABC1_TM_sf"/>
</dbReference>
<dbReference type="InterPro" id="IPR011527">
    <property type="entry name" value="ABC1_TM_dom"/>
</dbReference>
<keyword evidence="6 7" id="KW-0472">Membrane</keyword>
<feature type="domain" description="ABC transporter" evidence="8">
    <location>
        <begin position="359"/>
        <end position="563"/>
    </location>
</feature>
<comment type="caution">
    <text evidence="10">The sequence shown here is derived from an EMBL/GenBank/DDBJ whole genome shotgun (WGS) entry which is preliminary data.</text>
</comment>
<evidence type="ECO:0000313" key="10">
    <source>
        <dbReference type="EMBL" id="MFC4130346.1"/>
    </source>
</evidence>
<evidence type="ECO:0000256" key="1">
    <source>
        <dbReference type="ARBA" id="ARBA00004651"/>
    </source>
</evidence>
<dbReference type="PANTHER" id="PTHR24221">
    <property type="entry name" value="ATP-BINDING CASSETTE SUB-FAMILY B"/>
    <property type="match status" value="1"/>
</dbReference>
<dbReference type="SUPFAM" id="SSF52540">
    <property type="entry name" value="P-loop containing nucleoside triphosphate hydrolases"/>
    <property type="match status" value="1"/>
</dbReference>
<feature type="transmembrane region" description="Helical" evidence="7">
    <location>
        <begin position="121"/>
        <end position="146"/>
    </location>
</feature>
<dbReference type="Gene3D" id="1.20.1560.10">
    <property type="entry name" value="ABC transporter type 1, transmembrane domain"/>
    <property type="match status" value="1"/>
</dbReference>
<protein>
    <submittedName>
        <fullName evidence="10">Thiol reductant ABC exporter subunit CydC</fullName>
    </submittedName>
</protein>
<sequence length="563" mass="57722">MTWDLIRPMLWRLGGAGLLATVTELSGLGLMATATWLLMTAAGQPPITALTVAIVAVRALAISRGAFRYAERLAGHDAVLRIVTEVRARVFASLARQPALVARRGDALSRMVSDVDAVQDLVVRVALPAFAAALAGAVAVVAAVAIDPLAGLVLAVGLLICGLLLPAMAARMTSSASAELAPLRAAYAVSTIDLVHGAADLAAYGAREAFEQSAAGTAAQLATVEKRLARRALGVDLLGSLVIAATAAGVVLAALAQDVPGVWIGVLAVGTLAAGEIALSLVAAARKRAEISGALARLRPLLAPAAAVASAAAPAADRSVAAAGRRQITDAHASEPQDRMHNRDLHETAEHEAAQPGELRLDEVTVRYREGGVPALEGFSLTLPPGSKTALVGPSGAGKSTVLGLLSGAIAPSDGSVTYAGRPLPEEAYDLVGGLFADAAVFHASVLDNVTLGRSSTLEERNAAAEAAGLLDWIEAQPDGWDTLVGEEGAAMSGGQRQRLTLARALLHAPPVLLLDEPTEGLDPQHADEVLRRVLAYAGHRTVVLVTHRTSETSAFDAAVQLA</sequence>
<dbReference type="PANTHER" id="PTHR24221:SF654">
    <property type="entry name" value="ATP-BINDING CASSETTE SUB-FAMILY B MEMBER 6"/>
    <property type="match status" value="1"/>
</dbReference>
<dbReference type="Proteomes" id="UP001595816">
    <property type="component" value="Unassembled WGS sequence"/>
</dbReference>
<name>A0ABV8LHF1_9ACTN</name>
<evidence type="ECO:0000259" key="8">
    <source>
        <dbReference type="PROSITE" id="PS50893"/>
    </source>
</evidence>
<dbReference type="InterPro" id="IPR027417">
    <property type="entry name" value="P-loop_NTPase"/>
</dbReference>
<comment type="subcellular location">
    <subcellularLocation>
        <location evidence="1">Cell membrane</location>
        <topology evidence="1">Multi-pass membrane protein</topology>
    </subcellularLocation>
</comment>
<organism evidence="10 11">
    <name type="scientific">Hamadaea flava</name>
    <dbReference type="NCBI Taxonomy" id="1742688"/>
    <lineage>
        <taxon>Bacteria</taxon>
        <taxon>Bacillati</taxon>
        <taxon>Actinomycetota</taxon>
        <taxon>Actinomycetes</taxon>
        <taxon>Micromonosporales</taxon>
        <taxon>Micromonosporaceae</taxon>
        <taxon>Hamadaea</taxon>
    </lineage>
</organism>
<dbReference type="Gene3D" id="3.40.50.300">
    <property type="entry name" value="P-loop containing nucleotide triphosphate hydrolases"/>
    <property type="match status" value="1"/>
</dbReference>
<feature type="transmembrane region" description="Helical" evidence="7">
    <location>
        <begin position="235"/>
        <end position="256"/>
    </location>
</feature>